<evidence type="ECO:0000256" key="7">
    <source>
        <dbReference type="ARBA" id="ARBA00023194"/>
    </source>
</evidence>
<evidence type="ECO:0000313" key="10">
    <source>
        <dbReference type="EMBL" id="EFM11229.1"/>
    </source>
</evidence>
<dbReference type="Gene3D" id="3.30.559.30">
    <property type="entry name" value="Nonribosomal peptide synthetase, condensation domain"/>
    <property type="match status" value="3"/>
</dbReference>
<evidence type="ECO:0000256" key="8">
    <source>
        <dbReference type="ARBA" id="ARBA00023268"/>
    </source>
</evidence>
<dbReference type="GO" id="GO:0008610">
    <property type="term" value="P:lipid biosynthetic process"/>
    <property type="evidence" value="ECO:0007669"/>
    <property type="project" value="UniProtKB-ARBA"/>
</dbReference>
<dbReference type="InterPro" id="IPR036736">
    <property type="entry name" value="ACP-like_sf"/>
</dbReference>
<dbReference type="GO" id="GO:0005737">
    <property type="term" value="C:cytoplasm"/>
    <property type="evidence" value="ECO:0007669"/>
    <property type="project" value="TreeGrafter"/>
</dbReference>
<evidence type="ECO:0000256" key="4">
    <source>
        <dbReference type="ARBA" id="ARBA00022553"/>
    </source>
</evidence>
<dbReference type="Gene3D" id="2.30.38.10">
    <property type="entry name" value="Luciferase, Domain 3"/>
    <property type="match status" value="2"/>
</dbReference>
<dbReference type="InterPro" id="IPR045851">
    <property type="entry name" value="AMP-bd_C_sf"/>
</dbReference>
<dbReference type="Gene3D" id="1.10.1200.10">
    <property type="entry name" value="ACP-like"/>
    <property type="match status" value="3"/>
</dbReference>
<dbReference type="PANTHER" id="PTHR45527">
    <property type="entry name" value="NONRIBOSOMAL PEPTIDE SYNTHETASE"/>
    <property type="match status" value="1"/>
</dbReference>
<feature type="domain" description="Carrier" evidence="9">
    <location>
        <begin position="1821"/>
        <end position="1896"/>
    </location>
</feature>
<organism evidence="10 11">
    <name type="scientific">Paenibacillus curdlanolyticus YK9</name>
    <dbReference type="NCBI Taxonomy" id="717606"/>
    <lineage>
        <taxon>Bacteria</taxon>
        <taxon>Bacillati</taxon>
        <taxon>Bacillota</taxon>
        <taxon>Bacilli</taxon>
        <taxon>Bacillales</taxon>
        <taxon>Paenibacillaceae</taxon>
        <taxon>Paenibacillus</taxon>
    </lineage>
</organism>
<dbReference type="FunFam" id="3.30.300.30:FF:000010">
    <property type="entry name" value="Enterobactin synthetase component F"/>
    <property type="match status" value="3"/>
</dbReference>
<dbReference type="GO" id="GO:0043041">
    <property type="term" value="P:amino acid activation for nonribosomal peptide biosynthetic process"/>
    <property type="evidence" value="ECO:0007669"/>
    <property type="project" value="TreeGrafter"/>
</dbReference>
<comment type="similarity">
    <text evidence="2">Belongs to the ATP-dependent AMP-binding enzyme family.</text>
</comment>
<evidence type="ECO:0000256" key="5">
    <source>
        <dbReference type="ARBA" id="ARBA00022598"/>
    </source>
</evidence>
<keyword evidence="3" id="KW-0596">Phosphopantetheine</keyword>
<dbReference type="CDD" id="cd19531">
    <property type="entry name" value="LCL_NRPS-like"/>
    <property type="match status" value="1"/>
</dbReference>
<dbReference type="CDD" id="cd05930">
    <property type="entry name" value="A_NRPS"/>
    <property type="match status" value="2"/>
</dbReference>
<dbReference type="InterPro" id="IPR009081">
    <property type="entry name" value="PP-bd_ACP"/>
</dbReference>
<evidence type="ECO:0000256" key="2">
    <source>
        <dbReference type="ARBA" id="ARBA00006432"/>
    </source>
</evidence>
<dbReference type="SUPFAM" id="SSF52777">
    <property type="entry name" value="CoA-dependent acyltransferases"/>
    <property type="match status" value="5"/>
</dbReference>
<dbReference type="NCBIfam" id="TIGR01733">
    <property type="entry name" value="AA-adenyl-dom"/>
    <property type="match status" value="3"/>
</dbReference>
<dbReference type="PROSITE" id="PS00012">
    <property type="entry name" value="PHOSPHOPANTETHEINE"/>
    <property type="match status" value="1"/>
</dbReference>
<dbReference type="InterPro" id="IPR006162">
    <property type="entry name" value="Ppantetheine_attach_site"/>
</dbReference>
<dbReference type="PROSITE" id="PS50075">
    <property type="entry name" value="CARRIER"/>
    <property type="match status" value="3"/>
</dbReference>
<dbReference type="FunFam" id="3.40.50.12780:FF:000012">
    <property type="entry name" value="Non-ribosomal peptide synthetase"/>
    <property type="match status" value="3"/>
</dbReference>
<dbReference type="Pfam" id="PF00550">
    <property type="entry name" value="PP-binding"/>
    <property type="match status" value="3"/>
</dbReference>
<dbReference type="SUPFAM" id="SSF56801">
    <property type="entry name" value="Acetyl-CoA synthetase-like"/>
    <property type="match status" value="3"/>
</dbReference>
<keyword evidence="11" id="KW-1185">Reference proteome</keyword>
<dbReference type="GO" id="GO:0031177">
    <property type="term" value="F:phosphopantetheine binding"/>
    <property type="evidence" value="ECO:0007669"/>
    <property type="project" value="InterPro"/>
</dbReference>
<dbReference type="STRING" id="717606.PaecuDRAFT_1675"/>
<accession>E0I7S4</accession>
<reference evidence="10 11" key="1">
    <citation type="submission" date="2010-07" db="EMBL/GenBank/DDBJ databases">
        <title>The draft genome of Paenibacillus curdlanolyticus YK9.</title>
        <authorList>
            <consortium name="US DOE Joint Genome Institute (JGI-PGF)"/>
            <person name="Lucas S."/>
            <person name="Copeland A."/>
            <person name="Lapidus A."/>
            <person name="Cheng J.-F."/>
            <person name="Bruce D."/>
            <person name="Goodwin L."/>
            <person name="Pitluck S."/>
            <person name="Land M.L."/>
            <person name="Hauser L."/>
            <person name="Chang Y.-J."/>
            <person name="Jeffries C."/>
            <person name="Anderson I.J."/>
            <person name="Johnson E."/>
            <person name="Loganathan U."/>
            <person name="Mulhopadhyay B."/>
            <person name="Kyrpides N."/>
            <person name="Woyke T.J."/>
        </authorList>
    </citation>
    <scope>NUCLEOTIDE SEQUENCE [LARGE SCALE GENOMIC DNA]</scope>
    <source>
        <strain evidence="10 11">YK9</strain>
    </source>
</reference>
<dbReference type="PANTHER" id="PTHR45527:SF1">
    <property type="entry name" value="FATTY ACID SYNTHASE"/>
    <property type="match status" value="1"/>
</dbReference>
<evidence type="ECO:0000256" key="1">
    <source>
        <dbReference type="ARBA" id="ARBA00001957"/>
    </source>
</evidence>
<dbReference type="EMBL" id="AEDD01000004">
    <property type="protein sequence ID" value="EFM11229.1"/>
    <property type="molecule type" value="Genomic_DNA"/>
</dbReference>
<dbReference type="InterPro" id="IPR020845">
    <property type="entry name" value="AMP-binding_CS"/>
</dbReference>
<protein>
    <submittedName>
        <fullName evidence="10">Amino acid adenylation domain protein</fullName>
    </submittedName>
</protein>
<dbReference type="SUPFAM" id="SSF47336">
    <property type="entry name" value="ACP-like"/>
    <property type="match status" value="3"/>
</dbReference>
<name>E0I7S4_9BACL</name>
<dbReference type="InterPro" id="IPR000873">
    <property type="entry name" value="AMP-dep_synth/lig_dom"/>
</dbReference>
<dbReference type="InterPro" id="IPR001242">
    <property type="entry name" value="Condensation_dom"/>
</dbReference>
<dbReference type="Pfam" id="PF13193">
    <property type="entry name" value="AMP-binding_C"/>
    <property type="match status" value="3"/>
</dbReference>
<feature type="domain" description="Carrier" evidence="9">
    <location>
        <begin position="737"/>
        <end position="812"/>
    </location>
</feature>
<dbReference type="Gene3D" id="3.30.559.10">
    <property type="entry name" value="Chloramphenicol acetyltransferase-like domain"/>
    <property type="match status" value="2"/>
</dbReference>
<dbReference type="FunFam" id="2.30.38.10:FF:000001">
    <property type="entry name" value="Non-ribosomal peptide synthetase PvdI"/>
    <property type="match status" value="3"/>
</dbReference>
<dbReference type="InterPro" id="IPR020806">
    <property type="entry name" value="PKS_PP-bd"/>
</dbReference>
<dbReference type="FunFam" id="3.40.50.980:FF:000001">
    <property type="entry name" value="Non-ribosomal peptide synthetase"/>
    <property type="match status" value="2"/>
</dbReference>
<dbReference type="Pfam" id="PF00668">
    <property type="entry name" value="Condensation"/>
    <property type="match status" value="2"/>
</dbReference>
<dbReference type="Gene3D" id="3.40.50.980">
    <property type="match status" value="4"/>
</dbReference>
<dbReference type="Pfam" id="PF00501">
    <property type="entry name" value="AMP-binding"/>
    <property type="match status" value="3"/>
</dbReference>
<comment type="cofactor">
    <cofactor evidence="1">
        <name>pantetheine 4'-phosphate</name>
        <dbReference type="ChEBI" id="CHEBI:47942"/>
    </cofactor>
</comment>
<evidence type="ECO:0000313" key="11">
    <source>
        <dbReference type="Proteomes" id="UP000005387"/>
    </source>
</evidence>
<dbReference type="RefSeq" id="WP_006037686.1">
    <property type="nucleotide sequence ID" value="NZ_AEDD01000004.1"/>
</dbReference>
<keyword evidence="6" id="KW-0677">Repeat</keyword>
<evidence type="ECO:0000256" key="6">
    <source>
        <dbReference type="ARBA" id="ARBA00022737"/>
    </source>
</evidence>
<dbReference type="GO" id="GO:0044550">
    <property type="term" value="P:secondary metabolite biosynthetic process"/>
    <property type="evidence" value="ECO:0007669"/>
    <property type="project" value="UniProtKB-ARBA"/>
</dbReference>
<dbReference type="InterPro" id="IPR010071">
    <property type="entry name" value="AA_adenyl_dom"/>
</dbReference>
<dbReference type="SMART" id="SM00823">
    <property type="entry name" value="PKS_PP"/>
    <property type="match status" value="3"/>
</dbReference>
<dbReference type="Gene3D" id="3.40.50.12780">
    <property type="entry name" value="N-terminal domain of ligase-like"/>
    <property type="match status" value="1"/>
</dbReference>
<dbReference type="FunFam" id="1.10.1200.10:FF:000005">
    <property type="entry name" value="Nonribosomal peptide synthetase 1"/>
    <property type="match status" value="3"/>
</dbReference>
<dbReference type="Proteomes" id="UP000005387">
    <property type="component" value="Unassembled WGS sequence"/>
</dbReference>
<keyword evidence="5" id="KW-0436">Ligase</keyword>
<evidence type="ECO:0000259" key="9">
    <source>
        <dbReference type="PROSITE" id="PS50075"/>
    </source>
</evidence>
<feature type="domain" description="Carrier" evidence="9">
    <location>
        <begin position="2865"/>
        <end position="2939"/>
    </location>
</feature>
<dbReference type="CDD" id="cd17643">
    <property type="entry name" value="A_NRPS_Cytc1-like"/>
    <property type="match status" value="1"/>
</dbReference>
<gene>
    <name evidence="10" type="ORF">PaecuDRAFT_1675</name>
</gene>
<keyword evidence="7" id="KW-0045">Antibiotic biosynthesis</keyword>
<sequence>MVTELYSFPYDMARSDRSERTMANWSRALPGELTAQLLSTSKGSGHGLFLIFVSGVAYLLSQYTRQGEVVIGAPMFRSDASDVSDSSEANGLLGIAIEQSSSMAYKDWLSVIKRAVMAAHEQDGVHGQERSRYGVAVLLEGLQDQAGEEAWDADLRFSFVKAEEALTITLHYDAGLYNASTVEAIAGQLIRFYTAVMSSPGMALSEIDLLDAEERRLLSVGFNDTDAAYPREKSIHQLFEEQAAAVPERVALVCEGSRVTYAELNSRANQLARTLREQGVCADQLVGLIADRSIHTVVGMLAILKAGGAYVPIDPTYPQERIAYMMDDSGIKLLLTQRSAADLSGFGGCIIAIDEEVSYAADGSNLASVSGPDHLAYVIYTSGSTGRPKGVLIEHRNVVRLLFNSRNLFDFGPDDTWTLFHSFCFDFSVWEMYGALLYGGKLVIVPALMARSPQQFRQLLLEEQVTILNQTPTSFYQIIQEDEAAEGRLSLRQVIFGGEALSPYALRNWRAKYPSTQLINMYGITETTVHVTYKEITEVEIAQAKSNIGTAIPTLRAYVLDEHGRLQPIGVPGELHVSGDGLARGYLNRPELTAEKFIDHPFAPGERMYRSGDLARWLPDGNLEYLGRIDHQVKIRGYRIELGEIEAQLLKAGVRESIVLAREDADGQKELCAYFVADQPYTTSELRELLARELPSYMIPAYFVQLDRMPLTSNGKIDRRSLPEPQVGVSAGTAYREPQSEVEQQLAAIWQDVLKLPQVGLDDSFFAIGGDSIKVIRIISKIQSQLGLAVAVADFYRDPTIAGLAAMLSARSSAASSHASGEQLLAGFTAAIAGETAERPLPADAEDYYPLSSIQQSMVFYSQMMPEEPIYHDQFYFMLDMPNFDWAAFQQAIHTVVLRHPILRTSMELDRYSAPIQIVHGGRLPQLELADLSELEEASQEQAIRTVMEQDLSDRFRFGGGELLWRLRLFRLGARDFCVVLSFHHAVLDGWSVASFNKELTEAYSALLKGQAVQSPALKASYKDYVAIQMARQSSEETKRFWKDYLGGYTRNKLPFNLAGKRVAEASGIAIYRKQADAETSAALTKLSQQHAYSTRDICFAAYVFVMHTLTTEQDLVTGIVTHDRPPIEDGDAMLGCFLNTLPFRLEIDRAWTGLELLEQVKRSMHAAFAHELFLVDIAQEIGDGRGDRENPIFDALFNFTDFHVMDGLEDNAFIRGSGRQLQLESSEMTNTLFDLEVSCAMSQMHIQIKYAKAFFDESEIQTAFELYVRVLRQLAADPAMSLRDLPLLSESEQKRIVYDFNDTETDYARTATLHQLLEEQTAKTPRHIALKQDGSTLTYAELNQRANQIARLLVDRGVQSGDRVGLIAERGFDMIAGMYAILKAGAAYVPIDPAYPDSRKAYIASNAEIAALLADRDYGLGLDNTIVLADGAHAAYEDANLSLDKDANDLAYIIYTSGSTGVPKGVMIEHHAAVNLVQWVNERFEVGERDTLLFITSMCFDLSVYDIFGTLACGGQIVIARQEQVQNHEELMRLMREERITFWDSVPSTMNHLVNMIRQEEPDFLQHELRLVFMSGDWIPVPLPDAIRDFFPNAEVIALGGATEATVWSNYYPVQPGSVSKTQTSIPYGQPMNNNYFYILNDDKRPVPFGVAGELYIGGVGVARGYMNDEAKTATAFVPNPFRNGAQERMYRTGDLGRMLPSGQMEFLGRKDHQVKIRGFRVELGEIESQLVQHPDVREVVVLAKQDDQGNAYLCAYIAAGEPLTAQQLREHLSGRLPGYMIPSAFVQLERLPLTSNGKIDRKALPEPEHGADMGTAYTAPRTATERQLAKIWTDVLGVDKVGVHDHFFEIGGHSLRATSLATKVHKAMGVSFPLRHVFEYPTLEQMAEAIDGMQQLEYVSIPIAAEQAYYPTSFAQKRLFILNQMVGDDTGYNVPAAIMVEGTVDRLRLEATFRELAARHAALRTSFEMIDGEPVQRIHPKASFSLAYSKLNENDIERKVRAFVRPFDLSQAPLYRMELCELSPDRHLLLFDMHHIVTDGTSMGILLREFSQLYAGEALPPLRVQYNDYAVWQRQRMADGRYREQERYWIDTFAGELPVLELPTDYVRPAVRSFEGSTVTFAVERELTEQVRQVAAQTGGTLFMLLLAAYTAMLHHYTGQEDIVVGTPIAGRVAAELEPMFGMFINTLALRNYPSQDKPFLAYAEEVKANALKAFEHQEYPFEELVAKLHATRDFSRNPLFDTMLILQNAEAGALAIDSLMFQPYELQQTVAKFDVTLSVVEQDQMLHATLEYSTSLFKEETVRRMADHFVQLLRSIVERPEAPIGSLAIMTPSETEQVQHTFNRTERGYSSKHTITSLFEEQAARTPDAIALAYADTRLTYRELNARANEAAAIMRGKGVGADSIVGLLVERSPALVIGMLAILKAGGAYLPIDPEYPQDRIRYMLEDSRAGHLYADGNRELPFFDGVRIDSAVPANDGQAELAGGLAYAHTPNVEPCHTSDSLAYVIYTSGSTGLPKGVMIEHRNVVNLIIGMSERIDLSAGRKLLSLTTVSFDIFVLESLVPLTQGCTVILGSDEDQRDPVRISRLVNEHGVHIVQMTPSRMRLWMNDPDHKHGLKQLTDVLVGGEPLPPKLRDDLSKATHAKIFNMYGPTETTVWSSMAEVPAEGAITIGSPIANTQIYIVNSGGRMQPIGAVGELCIAGDGLARGYLNREALTAEKFVDNPFEPGKRMYRTGDMARWLPDGTLACLGRADHQVKIRGYRIELGEIENQVRKLAPVQEIAVIARDDEAGGKLLCAYYTAEEELGASQLRAALSQQLPSYMIPSHFVQMDALPLTPNGKLDRQSLPVPAGIPSSSAAYEAPKDELESMLAAIWQEVLSVARVGMHDNFFELGGHSLHAIQVIARTNALQLGLSVKDIWDYPTIRLLRERQTAVNPAAASSAVVTTAAPKRTYNAQFAVNYQYPYYYPCFNAVLYEKIHYQYGFPLARSVLPAVDGLVLPTLEFESAGTGAEAEVEASQCRKLPFVPAMGLAELLAEAGITFEFTSYPSLEEGVAAIDRCLAKGEVAAIGGISYYLNYTSDYRLPDEECRSRIAASNTSRMAFDHSLLVIDRTERGYIVYDASFGFMGEIPRQDLYDSFTGYWSMACLDDRPEWANYAFRVFHSDRPLEGRTADPDWALRIFIEQVNGYLGLESLPYAWEGRAYTRFTGISAIGEWARVLRVGPSSMPDEAFLSLMQAVSIDWKYNFVFLRDLLDDLGQQFSGFQGASLPVQEIVETLSDAYETCQHLLNSQYGTFSLELAQKVELIRIRMAAMLPEWREQAFALLSLSGNEHNAVTGVDVR</sequence>
<keyword evidence="4" id="KW-0597">Phosphoprotein</keyword>
<dbReference type="GO" id="GO:0017000">
    <property type="term" value="P:antibiotic biosynthetic process"/>
    <property type="evidence" value="ECO:0007669"/>
    <property type="project" value="UniProtKB-KW"/>
</dbReference>
<dbReference type="InterPro" id="IPR023213">
    <property type="entry name" value="CAT-like_dom_sf"/>
</dbReference>
<dbReference type="InterPro" id="IPR042099">
    <property type="entry name" value="ANL_N_sf"/>
</dbReference>
<dbReference type="GO" id="GO:0016874">
    <property type="term" value="F:ligase activity"/>
    <property type="evidence" value="ECO:0007669"/>
    <property type="project" value="UniProtKB-KW"/>
</dbReference>
<evidence type="ECO:0000256" key="3">
    <source>
        <dbReference type="ARBA" id="ARBA00022450"/>
    </source>
</evidence>
<dbReference type="NCBIfam" id="NF003417">
    <property type="entry name" value="PRK04813.1"/>
    <property type="match status" value="3"/>
</dbReference>
<dbReference type="PROSITE" id="PS00455">
    <property type="entry name" value="AMP_BINDING"/>
    <property type="match status" value="3"/>
</dbReference>
<proteinExistence type="inferred from homology"/>
<dbReference type="eggNOG" id="COG1020">
    <property type="taxonomic scope" value="Bacteria"/>
</dbReference>
<dbReference type="Gene3D" id="3.30.300.30">
    <property type="match status" value="3"/>
</dbReference>
<keyword evidence="8" id="KW-0511">Multifunctional enzyme</keyword>
<dbReference type="InterPro" id="IPR025110">
    <property type="entry name" value="AMP-bd_C"/>
</dbReference>
<dbReference type="FunFam" id="3.40.50.980:FF:000002">
    <property type="entry name" value="Enterobactin synthetase component F"/>
    <property type="match status" value="1"/>
</dbReference>